<dbReference type="RefSeq" id="WP_117560106.1">
    <property type="nucleotide sequence ID" value="NZ_JAAITT010000011.1"/>
</dbReference>
<dbReference type="InterPro" id="IPR050345">
    <property type="entry name" value="Aliph_Amidase/BUP"/>
</dbReference>
<evidence type="ECO:0000313" key="4">
    <source>
        <dbReference type="EMBL" id="NSJ48988.1"/>
    </source>
</evidence>
<dbReference type="Pfam" id="PF00795">
    <property type="entry name" value="CN_hydrolase"/>
    <property type="match status" value="1"/>
</dbReference>
<dbReference type="PANTHER" id="PTHR43674:SF2">
    <property type="entry name" value="BETA-UREIDOPROPIONASE"/>
    <property type="match status" value="1"/>
</dbReference>
<dbReference type="EMBL" id="JAKNGE010000003">
    <property type="protein sequence ID" value="MCG4744317.1"/>
    <property type="molecule type" value="Genomic_DNA"/>
</dbReference>
<gene>
    <name evidence="4" type="ORF">G5B36_09795</name>
    <name evidence="3" type="ORF">L0N08_02710</name>
</gene>
<dbReference type="Gene3D" id="3.60.110.10">
    <property type="entry name" value="Carbon-nitrogen hydrolase"/>
    <property type="match status" value="1"/>
</dbReference>
<dbReference type="PROSITE" id="PS50263">
    <property type="entry name" value="CN_HYDROLASE"/>
    <property type="match status" value="1"/>
</dbReference>
<evidence type="ECO:0000313" key="6">
    <source>
        <dbReference type="Proteomes" id="UP001299608"/>
    </source>
</evidence>
<accession>A0AAW5BQM2</accession>
<proteinExistence type="predicted"/>
<dbReference type="PANTHER" id="PTHR43674">
    <property type="entry name" value="NITRILASE C965.09-RELATED"/>
    <property type="match status" value="1"/>
</dbReference>
<dbReference type="GO" id="GO:0016811">
    <property type="term" value="F:hydrolase activity, acting on carbon-nitrogen (but not peptide) bonds, in linear amides"/>
    <property type="evidence" value="ECO:0007669"/>
    <property type="project" value="TreeGrafter"/>
</dbReference>
<dbReference type="AlphaFoldDB" id="A0AAW5BQM2"/>
<dbReference type="InterPro" id="IPR003010">
    <property type="entry name" value="C-N_Hydrolase"/>
</dbReference>
<sequence length="273" mass="30092">MREVIIGLIQLENELGDKEHNLEKAVSLIGEAAKKGAGIICLPELFVTGYHLEALKDDLYDMAERPDGAVFARLCGVARKLGIYIIAPVAITNGVPGQMENAAVLINDDGEIQGRYCKNHLFGAESLFFTRTGEYPVFNTKYGKIGIMICADNNHPEPARILALKGAEIVFMPAAWRVQEADIWPLLIRCHGLENNIFIAACNTYSRMDDLFLFGHSMVAGPRGNVVEELGEGEGMIVCKLDLDEITACRLAMPGLKDRHPKDYGILCETLRD</sequence>
<evidence type="ECO:0000313" key="3">
    <source>
        <dbReference type="EMBL" id="MCG4744317.1"/>
    </source>
</evidence>
<keyword evidence="1 3" id="KW-0378">Hydrolase</keyword>
<name>A0AAW5BQM2_9FIRM</name>
<organism evidence="3 6">
    <name type="scientific">Enterocloster aldenensis</name>
    <dbReference type="NCBI Taxonomy" id="358742"/>
    <lineage>
        <taxon>Bacteria</taxon>
        <taxon>Bacillati</taxon>
        <taxon>Bacillota</taxon>
        <taxon>Clostridia</taxon>
        <taxon>Lachnospirales</taxon>
        <taxon>Lachnospiraceae</taxon>
        <taxon>Enterocloster</taxon>
    </lineage>
</organism>
<comment type="caution">
    <text evidence="3">The sequence shown here is derived from an EMBL/GenBank/DDBJ whole genome shotgun (WGS) entry which is preliminary data.</text>
</comment>
<dbReference type="Proteomes" id="UP001299608">
    <property type="component" value="Unassembled WGS sequence"/>
</dbReference>
<evidence type="ECO:0000259" key="2">
    <source>
        <dbReference type="PROSITE" id="PS50263"/>
    </source>
</evidence>
<protein>
    <submittedName>
        <fullName evidence="3">Carbon-nitrogen hydrolase</fullName>
    </submittedName>
</protein>
<dbReference type="EMBL" id="JAAITT010000011">
    <property type="protein sequence ID" value="NSJ48988.1"/>
    <property type="molecule type" value="Genomic_DNA"/>
</dbReference>
<dbReference type="Proteomes" id="UP000669239">
    <property type="component" value="Unassembled WGS sequence"/>
</dbReference>
<reference evidence="4" key="2">
    <citation type="submission" date="2020-02" db="EMBL/GenBank/DDBJ databases">
        <authorList>
            <person name="Littmann E."/>
            <person name="Sorbara M."/>
        </authorList>
    </citation>
    <scope>NUCLEOTIDE SEQUENCE</scope>
    <source>
        <strain evidence="4">MSK.1.17</strain>
    </source>
</reference>
<dbReference type="SUPFAM" id="SSF56317">
    <property type="entry name" value="Carbon-nitrogen hydrolase"/>
    <property type="match status" value="1"/>
</dbReference>
<evidence type="ECO:0000313" key="5">
    <source>
        <dbReference type="Proteomes" id="UP000669239"/>
    </source>
</evidence>
<reference evidence="4 5" key="1">
    <citation type="journal article" date="2020" name="Cell Host Microbe">
        <title>Functional and Genomic Variation between Human-Derived Isolates of Lachnospiraceae Reveals Inter- and Intra-Species Diversity.</title>
        <authorList>
            <person name="Sorbara M.T."/>
            <person name="Littmann E.R."/>
            <person name="Fontana E."/>
            <person name="Moody T.U."/>
            <person name="Kohout C.E."/>
            <person name="Gjonbalaj M."/>
            <person name="Eaton V."/>
            <person name="Seok R."/>
            <person name="Leiner I.M."/>
            <person name="Pamer E.G."/>
        </authorList>
    </citation>
    <scope>NUCLEOTIDE SEQUENCE [LARGE SCALE GENOMIC DNA]</scope>
    <source>
        <strain evidence="4 5">MSK.1.17</strain>
    </source>
</reference>
<reference evidence="3" key="3">
    <citation type="submission" date="2022-01" db="EMBL/GenBank/DDBJ databases">
        <title>Collection of gut derived symbiotic bacterial strains cultured from healthy donors.</title>
        <authorList>
            <person name="Lin H."/>
            <person name="Kohout C."/>
            <person name="Waligurski E."/>
            <person name="Pamer E.G."/>
        </authorList>
    </citation>
    <scope>NUCLEOTIDE SEQUENCE</scope>
    <source>
        <strain evidence="3">DFI.6.55</strain>
    </source>
</reference>
<keyword evidence="5" id="KW-1185">Reference proteome</keyword>
<evidence type="ECO:0000256" key="1">
    <source>
        <dbReference type="ARBA" id="ARBA00022801"/>
    </source>
</evidence>
<dbReference type="InterPro" id="IPR036526">
    <property type="entry name" value="C-N_Hydrolase_sf"/>
</dbReference>
<feature type="domain" description="CN hydrolase" evidence="2">
    <location>
        <begin position="4"/>
        <end position="243"/>
    </location>
</feature>